<accession>A0AAV4ZBH0</accession>
<sequence length="381" mass="41312">MTTPSLTNPNPKREGANQARRLRVNEPTERAADAIYIHDEDDNDIATFFHSEHATVGQSYETALRLATLLVEANNGGGASSPGDPVRSSEKVTLDYTNYRGERAIRTITPWGVEWGSTDWHPEPGWLLTCYDHDKAACRTYALSGIHSWNGVAVSPSPGDPVRAALEEARDTLLDIAKDVSACSWLNHPDENGGIFQRIDAALSVSTPTGEGERRIEATQITLGEGVVDIGPITHEGKTGVLFRPRKEHIAFGEAGQLPEGEYWPVPGDVVLWVSGKGPGVAIEALAALAHPQQGGERDGWPAPQPMETAPKDGTRILVEFDHNAGIHAVAWEESVSGSTIWCVDDRKHGPFPLRGYMNALRWWPLPTAPTSPSKSSGEEA</sequence>
<comment type="caution">
    <text evidence="3">The sequence shown here is derived from an EMBL/GenBank/DDBJ whole genome shotgun (WGS) entry which is preliminary data.</text>
</comment>
<evidence type="ECO:0000313" key="4">
    <source>
        <dbReference type="Proteomes" id="UP001055307"/>
    </source>
</evidence>
<organism evidence="3 4">
    <name type="scientific">Methylobacterium bullatum</name>
    <dbReference type="NCBI Taxonomy" id="570505"/>
    <lineage>
        <taxon>Bacteria</taxon>
        <taxon>Pseudomonadati</taxon>
        <taxon>Pseudomonadota</taxon>
        <taxon>Alphaproteobacteria</taxon>
        <taxon>Hyphomicrobiales</taxon>
        <taxon>Methylobacteriaceae</taxon>
        <taxon>Methylobacterium</taxon>
    </lineage>
</organism>
<evidence type="ECO:0000259" key="2">
    <source>
        <dbReference type="Pfam" id="PF13280"/>
    </source>
</evidence>
<reference evidence="3" key="2">
    <citation type="submission" date="2021-08" db="EMBL/GenBank/DDBJ databases">
        <authorList>
            <person name="Tani A."/>
            <person name="Ola A."/>
            <person name="Ogura Y."/>
            <person name="Katsura K."/>
            <person name="Hayashi T."/>
        </authorList>
    </citation>
    <scope>NUCLEOTIDE SEQUENCE</scope>
    <source>
        <strain evidence="3">DSM 21893</strain>
    </source>
</reference>
<gene>
    <name evidence="3" type="ORF">OICFNHDK_3844</name>
</gene>
<evidence type="ECO:0000256" key="1">
    <source>
        <dbReference type="SAM" id="MobiDB-lite"/>
    </source>
</evidence>
<evidence type="ECO:0000313" key="3">
    <source>
        <dbReference type="EMBL" id="GJD41361.1"/>
    </source>
</evidence>
<dbReference type="RefSeq" id="WP_192215618.1">
    <property type="nucleotide sequence ID" value="NZ_BPQF01000019.1"/>
</dbReference>
<protein>
    <recommendedName>
        <fullName evidence="2">WYL domain-containing protein</fullName>
    </recommendedName>
</protein>
<dbReference type="InterPro" id="IPR026881">
    <property type="entry name" value="WYL_dom"/>
</dbReference>
<reference evidence="3" key="1">
    <citation type="journal article" date="2016" name="Front. Microbiol.">
        <title>Genome Sequence of the Piezophilic, Mesophilic Sulfate-Reducing Bacterium Desulfovibrio indicus J2T.</title>
        <authorList>
            <person name="Cao J."/>
            <person name="Maignien L."/>
            <person name="Shao Z."/>
            <person name="Alain K."/>
            <person name="Jebbar M."/>
        </authorList>
    </citation>
    <scope>NUCLEOTIDE SEQUENCE</scope>
    <source>
        <strain evidence="3">DSM 21893</strain>
    </source>
</reference>
<name>A0AAV4ZBH0_9HYPH</name>
<dbReference type="Proteomes" id="UP001055307">
    <property type="component" value="Unassembled WGS sequence"/>
</dbReference>
<feature type="compositionally biased region" description="Polar residues" evidence="1">
    <location>
        <begin position="1"/>
        <end position="10"/>
    </location>
</feature>
<feature type="domain" description="WYL" evidence="2">
    <location>
        <begin position="86"/>
        <end position="148"/>
    </location>
</feature>
<dbReference type="Pfam" id="PF13280">
    <property type="entry name" value="WYL"/>
    <property type="match status" value="1"/>
</dbReference>
<dbReference type="AlphaFoldDB" id="A0AAV4ZBH0"/>
<feature type="region of interest" description="Disordered" evidence="1">
    <location>
        <begin position="1"/>
        <end position="27"/>
    </location>
</feature>
<dbReference type="EMBL" id="BPQF01000019">
    <property type="protein sequence ID" value="GJD41361.1"/>
    <property type="molecule type" value="Genomic_DNA"/>
</dbReference>
<keyword evidence="4" id="KW-1185">Reference proteome</keyword>
<proteinExistence type="predicted"/>